<keyword evidence="2" id="KW-1185">Reference proteome</keyword>
<evidence type="ECO:0000313" key="2">
    <source>
        <dbReference type="Proteomes" id="UP001369815"/>
    </source>
</evidence>
<name>A0AAX6MLF3_9PEZI</name>
<accession>A0AAX6MLF3</accession>
<gene>
    <name evidence="1" type="ORF">Daesc_005308</name>
</gene>
<protein>
    <submittedName>
        <fullName evidence="1">Uncharacterized protein</fullName>
    </submittedName>
</protein>
<reference evidence="1 2" key="1">
    <citation type="journal article" date="2024" name="Front Chem Biol">
        <title>Unveiling the potential of Daldinia eschscholtzii MFLUCC 19-0629 through bioactivity and bioinformatics studies for enhanced sustainable agriculture production.</title>
        <authorList>
            <person name="Brooks S."/>
            <person name="Weaver J.A."/>
            <person name="Klomchit A."/>
            <person name="Alharthi S.A."/>
            <person name="Onlamun T."/>
            <person name="Nurani R."/>
            <person name="Vong T.K."/>
            <person name="Alberti F."/>
            <person name="Greco C."/>
        </authorList>
    </citation>
    <scope>NUCLEOTIDE SEQUENCE [LARGE SCALE GENOMIC DNA]</scope>
    <source>
        <strain evidence="1">MFLUCC 19-0629</strain>
    </source>
</reference>
<comment type="caution">
    <text evidence="1">The sequence shown here is derived from an EMBL/GenBank/DDBJ whole genome shotgun (WGS) entry which is preliminary data.</text>
</comment>
<evidence type="ECO:0000313" key="1">
    <source>
        <dbReference type="EMBL" id="KAK6953011.1"/>
    </source>
</evidence>
<organism evidence="1 2">
    <name type="scientific">Daldinia eschscholtzii</name>
    <dbReference type="NCBI Taxonomy" id="292717"/>
    <lineage>
        <taxon>Eukaryota</taxon>
        <taxon>Fungi</taxon>
        <taxon>Dikarya</taxon>
        <taxon>Ascomycota</taxon>
        <taxon>Pezizomycotina</taxon>
        <taxon>Sordariomycetes</taxon>
        <taxon>Xylariomycetidae</taxon>
        <taxon>Xylariales</taxon>
        <taxon>Hypoxylaceae</taxon>
        <taxon>Daldinia</taxon>
    </lineage>
</organism>
<proteinExistence type="predicted"/>
<sequence>MDVPFESSSDPGTAGSLVTTLGGVSNVSYSIIPPEYDGGLHNAPYAHGVAYITLPDDNSTSALVNGGQFGLIFAADTAAVSKHGHRTQYLGVAETIALQIPTSDGEVPKHEVLHMGPCDSSEVAGVREVALAKKS</sequence>
<dbReference type="AlphaFoldDB" id="A0AAX6MLF3"/>
<dbReference type="Proteomes" id="UP001369815">
    <property type="component" value="Unassembled WGS sequence"/>
</dbReference>
<dbReference type="EMBL" id="JBANMG010000005">
    <property type="protein sequence ID" value="KAK6953011.1"/>
    <property type="molecule type" value="Genomic_DNA"/>
</dbReference>